<dbReference type="Proteomes" id="UP000520767">
    <property type="component" value="Unassembled WGS sequence"/>
</dbReference>
<accession>A0A7W7Q049</accession>
<dbReference type="GO" id="GO:0016020">
    <property type="term" value="C:membrane"/>
    <property type="evidence" value="ECO:0007669"/>
    <property type="project" value="UniProtKB-SubCell"/>
</dbReference>
<feature type="transmembrane region" description="Helical" evidence="8">
    <location>
        <begin position="491"/>
        <end position="512"/>
    </location>
</feature>
<dbReference type="RefSeq" id="WP_184808674.1">
    <property type="nucleotide sequence ID" value="NZ_JACHJQ010000001.1"/>
</dbReference>
<dbReference type="InterPro" id="IPR013525">
    <property type="entry name" value="ABC2_TM"/>
</dbReference>
<reference evidence="10 11" key="1">
    <citation type="submission" date="2020-08" db="EMBL/GenBank/DDBJ databases">
        <title>Genomic Encyclopedia of Type Strains, Phase III (KMG-III): the genomes of soil and plant-associated and newly described type strains.</title>
        <authorList>
            <person name="Whitman W."/>
        </authorList>
    </citation>
    <scope>NUCLEOTIDE SEQUENCE [LARGE SCALE GENOMIC DNA]</scope>
    <source>
        <strain evidence="10 11">CECT 8960</strain>
    </source>
</reference>
<keyword evidence="5" id="KW-0067">ATP-binding</keyword>
<dbReference type="PANTHER" id="PTHR48041">
    <property type="entry name" value="ABC TRANSPORTER G FAMILY MEMBER 28"/>
    <property type="match status" value="1"/>
</dbReference>
<proteinExistence type="predicted"/>
<evidence type="ECO:0000256" key="5">
    <source>
        <dbReference type="ARBA" id="ARBA00022840"/>
    </source>
</evidence>
<sequence length="520" mass="55446">MAVTQTVPCVQALAASWTAGSFTLEPVTAEIRPGRLVAIIGASGAGKTTLLELLAGVREPTSGQVTHPPDIGFVPQDDIVHTHLPLDRTLSYAARLRGEPPAVDEVLATLGLTDRARATVATLSGGERKRASIAVELLGQPDVLFLDEPTSGLDPGTGKDLVRNLRLLADAGRTVVYTTHNPPDIALTDQVIVLVDGRLTYSGPPDGEGTAEEIYHRLVAGEVEWSPSPVVFEPPAAPPAPRRRVPAVRQWALLTARAVELLARNRITLAILVGSPIMIALMFLMLFRPGAFDPGSPSPNTTVMILFWIAFGGFFFGLTYGLSQICDEFAILRRERRAGLGLGAYLLSKVAALLPLLCLVDALLLALLSVTDRLPDLAFGENLALFVTVALASVAALTLGLLAASAVHNPSQAALTLPMLCFPQVLFVGAFLPVPVMADVGRWFSYAMSNRWAFEALGHTAGLPALWRDGGSPLGPPLLASYEDSFDHPLWTHWSLLAGFTVLFAALTLVVLRRKAGPAR</sequence>
<keyword evidence="4" id="KW-0547">Nucleotide-binding</keyword>
<dbReference type="SMART" id="SM00382">
    <property type="entry name" value="AAA"/>
    <property type="match status" value="1"/>
</dbReference>
<keyword evidence="3 8" id="KW-0812">Transmembrane</keyword>
<comment type="caution">
    <text evidence="10">The sequence shown here is derived from an EMBL/GenBank/DDBJ whole genome shotgun (WGS) entry which is preliminary data.</text>
</comment>
<dbReference type="GO" id="GO:0005524">
    <property type="term" value="F:ATP binding"/>
    <property type="evidence" value="ECO:0007669"/>
    <property type="project" value="UniProtKB-KW"/>
</dbReference>
<dbReference type="InterPro" id="IPR003593">
    <property type="entry name" value="AAA+_ATPase"/>
</dbReference>
<feature type="transmembrane region" description="Helical" evidence="8">
    <location>
        <begin position="344"/>
        <end position="371"/>
    </location>
</feature>
<dbReference type="Pfam" id="PF00005">
    <property type="entry name" value="ABC_tran"/>
    <property type="match status" value="1"/>
</dbReference>
<evidence type="ECO:0000256" key="6">
    <source>
        <dbReference type="ARBA" id="ARBA00022989"/>
    </source>
</evidence>
<dbReference type="EMBL" id="JACHJQ010000001">
    <property type="protein sequence ID" value="MBB4904418.1"/>
    <property type="molecule type" value="Genomic_DNA"/>
</dbReference>
<feature type="domain" description="ABC transporter" evidence="9">
    <location>
        <begin position="7"/>
        <end position="221"/>
    </location>
</feature>
<keyword evidence="6 8" id="KW-1133">Transmembrane helix</keyword>
<evidence type="ECO:0000256" key="2">
    <source>
        <dbReference type="ARBA" id="ARBA00022448"/>
    </source>
</evidence>
<dbReference type="PROSITE" id="PS00211">
    <property type="entry name" value="ABC_TRANSPORTER_1"/>
    <property type="match status" value="1"/>
</dbReference>
<dbReference type="InterPro" id="IPR050352">
    <property type="entry name" value="ABCG_transporters"/>
</dbReference>
<dbReference type="SUPFAM" id="SSF52540">
    <property type="entry name" value="P-loop containing nucleoside triphosphate hydrolases"/>
    <property type="match status" value="1"/>
</dbReference>
<gene>
    <name evidence="10" type="ORF">FHR82_000628</name>
</gene>
<evidence type="ECO:0000259" key="9">
    <source>
        <dbReference type="PROSITE" id="PS50893"/>
    </source>
</evidence>
<organism evidence="10 11">
    <name type="scientific">Actinophytocola algeriensis</name>
    <dbReference type="NCBI Taxonomy" id="1768010"/>
    <lineage>
        <taxon>Bacteria</taxon>
        <taxon>Bacillati</taxon>
        <taxon>Actinomycetota</taxon>
        <taxon>Actinomycetes</taxon>
        <taxon>Pseudonocardiales</taxon>
        <taxon>Pseudonocardiaceae</taxon>
    </lineage>
</organism>
<feature type="transmembrane region" description="Helical" evidence="8">
    <location>
        <begin position="415"/>
        <end position="438"/>
    </location>
</feature>
<evidence type="ECO:0000256" key="3">
    <source>
        <dbReference type="ARBA" id="ARBA00022692"/>
    </source>
</evidence>
<dbReference type="Gene3D" id="3.40.50.300">
    <property type="entry name" value="P-loop containing nucleotide triphosphate hydrolases"/>
    <property type="match status" value="1"/>
</dbReference>
<keyword evidence="2" id="KW-0813">Transport</keyword>
<protein>
    <submittedName>
        <fullName evidence="10">ABC-type multidrug transport system ATPase subunit</fullName>
    </submittedName>
</protein>
<keyword evidence="11" id="KW-1185">Reference proteome</keyword>
<feature type="transmembrane region" description="Helical" evidence="8">
    <location>
        <begin position="267"/>
        <end position="285"/>
    </location>
</feature>
<evidence type="ECO:0000256" key="1">
    <source>
        <dbReference type="ARBA" id="ARBA00004141"/>
    </source>
</evidence>
<dbReference type="Pfam" id="PF01061">
    <property type="entry name" value="ABC2_membrane"/>
    <property type="match status" value="1"/>
</dbReference>
<evidence type="ECO:0000256" key="8">
    <source>
        <dbReference type="SAM" id="Phobius"/>
    </source>
</evidence>
<feature type="transmembrane region" description="Helical" evidence="8">
    <location>
        <begin position="305"/>
        <end position="323"/>
    </location>
</feature>
<feature type="transmembrane region" description="Helical" evidence="8">
    <location>
        <begin position="383"/>
        <end position="403"/>
    </location>
</feature>
<dbReference type="InterPro" id="IPR027417">
    <property type="entry name" value="P-loop_NTPase"/>
</dbReference>
<dbReference type="GO" id="GO:0016887">
    <property type="term" value="F:ATP hydrolysis activity"/>
    <property type="evidence" value="ECO:0007669"/>
    <property type="project" value="InterPro"/>
</dbReference>
<keyword evidence="7 8" id="KW-0472">Membrane</keyword>
<evidence type="ECO:0000313" key="10">
    <source>
        <dbReference type="EMBL" id="MBB4904418.1"/>
    </source>
</evidence>
<comment type="subcellular location">
    <subcellularLocation>
        <location evidence="1">Membrane</location>
        <topology evidence="1">Multi-pass membrane protein</topology>
    </subcellularLocation>
</comment>
<dbReference type="InterPro" id="IPR017871">
    <property type="entry name" value="ABC_transporter-like_CS"/>
</dbReference>
<dbReference type="GO" id="GO:0140359">
    <property type="term" value="F:ABC-type transporter activity"/>
    <property type="evidence" value="ECO:0007669"/>
    <property type="project" value="InterPro"/>
</dbReference>
<name>A0A7W7Q049_9PSEU</name>
<evidence type="ECO:0000256" key="7">
    <source>
        <dbReference type="ARBA" id="ARBA00023136"/>
    </source>
</evidence>
<evidence type="ECO:0000313" key="11">
    <source>
        <dbReference type="Proteomes" id="UP000520767"/>
    </source>
</evidence>
<dbReference type="PANTHER" id="PTHR48041:SF139">
    <property type="entry name" value="PROTEIN SCARLET"/>
    <property type="match status" value="1"/>
</dbReference>
<dbReference type="AlphaFoldDB" id="A0A7W7Q049"/>
<dbReference type="PROSITE" id="PS50893">
    <property type="entry name" value="ABC_TRANSPORTER_2"/>
    <property type="match status" value="1"/>
</dbReference>
<dbReference type="InterPro" id="IPR003439">
    <property type="entry name" value="ABC_transporter-like_ATP-bd"/>
</dbReference>
<evidence type="ECO:0000256" key="4">
    <source>
        <dbReference type="ARBA" id="ARBA00022741"/>
    </source>
</evidence>